<evidence type="ECO:0000313" key="1">
    <source>
        <dbReference type="EMBL" id="GAA5178673.1"/>
    </source>
</evidence>
<organism evidence="1 2">
    <name type="scientific">Modicisalibacter zincidurans</name>
    <dbReference type="NCBI Taxonomy" id="1178777"/>
    <lineage>
        <taxon>Bacteria</taxon>
        <taxon>Pseudomonadati</taxon>
        <taxon>Pseudomonadota</taxon>
        <taxon>Gammaproteobacteria</taxon>
        <taxon>Oceanospirillales</taxon>
        <taxon>Halomonadaceae</taxon>
        <taxon>Modicisalibacter</taxon>
    </lineage>
</organism>
<sequence>MQRTSEHMAIIGVGQFKAIDQGFKTLHDGSPRMLIHQLTHPLEFLPCQIATLVQQVTHPLVVDHP</sequence>
<gene>
    <name evidence="1" type="ORF">GCM10023342_29650</name>
</gene>
<comment type="caution">
    <text evidence="1">The sequence shown here is derived from an EMBL/GenBank/DDBJ whole genome shotgun (WGS) entry which is preliminary data.</text>
</comment>
<name>A0ABP9RJX6_9GAMM</name>
<protein>
    <submittedName>
        <fullName evidence="1">Uncharacterized protein</fullName>
    </submittedName>
</protein>
<dbReference type="Proteomes" id="UP001500074">
    <property type="component" value="Unassembled WGS sequence"/>
</dbReference>
<evidence type="ECO:0000313" key="2">
    <source>
        <dbReference type="Proteomes" id="UP001500074"/>
    </source>
</evidence>
<reference evidence="2" key="1">
    <citation type="journal article" date="2019" name="Int. J. Syst. Evol. Microbiol.">
        <title>The Global Catalogue of Microorganisms (GCM) 10K type strain sequencing project: providing services to taxonomists for standard genome sequencing and annotation.</title>
        <authorList>
            <consortium name="The Broad Institute Genomics Platform"/>
            <consortium name="The Broad Institute Genome Sequencing Center for Infectious Disease"/>
            <person name="Wu L."/>
            <person name="Ma J."/>
        </authorList>
    </citation>
    <scope>NUCLEOTIDE SEQUENCE [LARGE SCALE GENOMIC DNA]</scope>
    <source>
        <strain evidence="2">JCM 18472</strain>
    </source>
</reference>
<keyword evidence="2" id="KW-1185">Reference proteome</keyword>
<proteinExistence type="predicted"/>
<accession>A0ABP9RJX6</accession>
<dbReference type="EMBL" id="BAABKI010000029">
    <property type="protein sequence ID" value="GAA5178673.1"/>
    <property type="molecule type" value="Genomic_DNA"/>
</dbReference>